<sequence length="93" mass="10574">MEDLLKIDTFLLSCGALGKKGIEHKVLSGPASYAREKLLATLSLEFKDSGRNRAFSEFLAAHRFEEEVDRVYHTFVRCRGSKREYRMGIFSAA</sequence>
<evidence type="ECO:0000313" key="1">
    <source>
        <dbReference type="EMBL" id="WAT22066.1"/>
    </source>
</evidence>
<gene>
    <name evidence="1" type="ORF">O0R52_03540</name>
</gene>
<accession>A0ABY7I3T1</accession>
<dbReference type="RefSeq" id="WP_227534247.1">
    <property type="nucleotide sequence ID" value="NZ_CP101718.1"/>
</dbReference>
<organism evidence="1 2">
    <name type="scientific">Bacillus halotolerans</name>
    <dbReference type="NCBI Taxonomy" id="260554"/>
    <lineage>
        <taxon>Bacteria</taxon>
        <taxon>Bacillati</taxon>
        <taxon>Bacillota</taxon>
        <taxon>Bacilli</taxon>
        <taxon>Bacillales</taxon>
        <taxon>Bacillaceae</taxon>
        <taxon>Bacillus</taxon>
    </lineage>
</organism>
<keyword evidence="2" id="KW-1185">Reference proteome</keyword>
<proteinExistence type="predicted"/>
<dbReference type="EMBL" id="CP114066">
    <property type="protein sequence ID" value="WAT22066.1"/>
    <property type="molecule type" value="Genomic_DNA"/>
</dbReference>
<protein>
    <submittedName>
        <fullName evidence="1">Uncharacterized protein</fullName>
    </submittedName>
</protein>
<dbReference type="Proteomes" id="UP001164713">
    <property type="component" value="Chromosome"/>
</dbReference>
<evidence type="ECO:0000313" key="2">
    <source>
        <dbReference type="Proteomes" id="UP001164713"/>
    </source>
</evidence>
<name>A0ABY7I3T1_9BACI</name>
<reference evidence="1" key="1">
    <citation type="submission" date="2022-12" db="EMBL/GenBank/DDBJ databases">
        <title>Genomic of Bacillus halotolerans.</title>
        <authorList>
            <person name="Xu G."/>
            <person name="Ding Y."/>
        </authorList>
    </citation>
    <scope>NUCLEOTIDE SEQUENCE</scope>
    <source>
        <strain evidence="1">B13</strain>
    </source>
</reference>